<dbReference type="AlphaFoldDB" id="A0A1F6CDV1"/>
<reference evidence="1 2" key="1">
    <citation type="journal article" date="2016" name="Nat. Commun.">
        <title>Thousands of microbial genomes shed light on interconnected biogeochemical processes in an aquifer system.</title>
        <authorList>
            <person name="Anantharaman K."/>
            <person name="Brown C.T."/>
            <person name="Hug L.A."/>
            <person name="Sharon I."/>
            <person name="Castelle C.J."/>
            <person name="Probst A.J."/>
            <person name="Thomas B.C."/>
            <person name="Singh A."/>
            <person name="Wilkins M.J."/>
            <person name="Karaoz U."/>
            <person name="Brodie E.L."/>
            <person name="Williams K.H."/>
            <person name="Hubbard S.S."/>
            <person name="Banfield J.F."/>
        </authorList>
    </citation>
    <scope>NUCLEOTIDE SEQUENCE [LARGE SCALE GENOMIC DNA]</scope>
    <source>
        <strain evidence="2">RIFCSPLOWO2_12_FULL_64_10</strain>
    </source>
</reference>
<dbReference type="PANTHER" id="PTHR20883">
    <property type="entry name" value="PHYTANOYL-COA DIOXYGENASE DOMAIN CONTAINING 1"/>
    <property type="match status" value="1"/>
</dbReference>
<dbReference type="Proteomes" id="UP000178606">
    <property type="component" value="Unassembled WGS sequence"/>
</dbReference>
<evidence type="ECO:0008006" key="3">
    <source>
        <dbReference type="Google" id="ProtNLM"/>
    </source>
</evidence>
<comment type="caution">
    <text evidence="1">The sequence shown here is derived from an EMBL/GenBank/DDBJ whole genome shotgun (WGS) entry which is preliminary data.</text>
</comment>
<evidence type="ECO:0000313" key="1">
    <source>
        <dbReference type="EMBL" id="OGG47150.1"/>
    </source>
</evidence>
<dbReference type="InterPro" id="IPR008775">
    <property type="entry name" value="Phytyl_CoA_dOase-like"/>
</dbReference>
<gene>
    <name evidence="1" type="ORF">A3F84_19020</name>
</gene>
<evidence type="ECO:0000313" key="2">
    <source>
        <dbReference type="Proteomes" id="UP000178606"/>
    </source>
</evidence>
<dbReference type="Gene3D" id="2.60.120.620">
    <property type="entry name" value="q2cbj1_9rhob like domain"/>
    <property type="match status" value="1"/>
</dbReference>
<dbReference type="GO" id="GO:0016706">
    <property type="term" value="F:2-oxoglutarate-dependent dioxygenase activity"/>
    <property type="evidence" value="ECO:0007669"/>
    <property type="project" value="UniProtKB-ARBA"/>
</dbReference>
<accession>A0A1F6CDV1</accession>
<organism evidence="1 2">
    <name type="scientific">Handelsmanbacteria sp. (strain RIFCSPLOWO2_12_FULL_64_10)</name>
    <dbReference type="NCBI Taxonomy" id="1817868"/>
    <lineage>
        <taxon>Bacteria</taxon>
        <taxon>Candidatus Handelsmaniibacteriota</taxon>
    </lineage>
</organism>
<protein>
    <recommendedName>
        <fullName evidence="3">Phytanoyl-CoA dioxygenase</fullName>
    </recommendedName>
</protein>
<dbReference type="PANTHER" id="PTHR20883:SF48">
    <property type="entry name" value="ECTOINE DIOXYGENASE"/>
    <property type="match status" value="1"/>
</dbReference>
<dbReference type="GO" id="GO:0005506">
    <property type="term" value="F:iron ion binding"/>
    <property type="evidence" value="ECO:0007669"/>
    <property type="project" value="UniProtKB-ARBA"/>
</dbReference>
<dbReference type="Pfam" id="PF05721">
    <property type="entry name" value="PhyH"/>
    <property type="match status" value="1"/>
</dbReference>
<dbReference type="EMBL" id="MFKF01000271">
    <property type="protein sequence ID" value="OGG47150.1"/>
    <property type="molecule type" value="Genomic_DNA"/>
</dbReference>
<dbReference type="SUPFAM" id="SSF51197">
    <property type="entry name" value="Clavaminate synthase-like"/>
    <property type="match status" value="1"/>
</dbReference>
<proteinExistence type="predicted"/>
<sequence length="271" mass="30636">MELTSQQKQFFETFGYLVLPGLLKEDIAWVTEEFEAVFRDRGVVHDGTKRSCIVPIIDQRERFCTLLDHPCIAGLISGLLGEDFNYLGGDGNFYSGDTGWHSDGFHTVGKYLKVAIYLDPVGRDTGCLRVIPGSHRIDIQNTWDARQARKAPELWGIEQRDVPAVALESRPGDVVAFNHNLMHASFGGNRRRRMFTLNNCRRCETAEEVQDLEKYIGAHARFWIDHLHSDVMRGTASPQRMRHLRQVMEHEGGLAALTAKARAEMAEPARG</sequence>
<name>A0A1F6CDV1_HANXR</name>